<accession>A0A447MVQ7</accession>
<reference evidence="2 3" key="1">
    <citation type="submission" date="2018-12" db="EMBL/GenBank/DDBJ databases">
        <authorList>
            <consortium name="Pathogen Informatics"/>
        </authorList>
    </citation>
    <scope>NUCLEOTIDE SEQUENCE [LARGE SCALE GENOMIC DNA]</scope>
    <source>
        <strain evidence="2 3">NCTC129</strain>
    </source>
</reference>
<dbReference type="InterPro" id="IPR023696">
    <property type="entry name" value="Ureohydrolase_dom_sf"/>
</dbReference>
<dbReference type="EMBL" id="LR134140">
    <property type="protein sequence ID" value="VDZ95102.1"/>
    <property type="molecule type" value="Genomic_DNA"/>
</dbReference>
<dbReference type="EC" id="3.5.3.8" evidence="2"/>
<name>A0A447MVQ7_SALET</name>
<dbReference type="Proteomes" id="UP000282086">
    <property type="component" value="Chromosome"/>
</dbReference>
<evidence type="ECO:0000313" key="2">
    <source>
        <dbReference type="EMBL" id="VDZ95102.1"/>
    </source>
</evidence>
<dbReference type="GO" id="GO:0050415">
    <property type="term" value="F:formimidoylglutamase activity"/>
    <property type="evidence" value="ECO:0007669"/>
    <property type="project" value="UniProtKB-EC"/>
</dbReference>
<comment type="similarity">
    <text evidence="1">Belongs to the arginase family.</text>
</comment>
<sequence length="97" mass="11004">MKPRFGHGAGVLDAFAQESVGIINLDAHLDLRQTDRATSGTPFRQLAQLCDVQSRAFHYACFRREPCGEYAGVVAGSAVAECYPWWRIWTAMTRWRR</sequence>
<protein>
    <submittedName>
        <fullName evidence="2">Formimidoylglutamase</fullName>
        <ecNumber evidence="2">3.5.3.8</ecNumber>
    </submittedName>
</protein>
<dbReference type="SUPFAM" id="SSF52768">
    <property type="entry name" value="Arginase/deacetylase"/>
    <property type="match status" value="1"/>
</dbReference>
<dbReference type="PROSITE" id="PS51409">
    <property type="entry name" value="ARGINASE_2"/>
    <property type="match status" value="1"/>
</dbReference>
<dbReference type="AlphaFoldDB" id="A0A447MVQ7"/>
<dbReference type="Gene3D" id="3.40.800.10">
    <property type="entry name" value="Ureohydrolase domain"/>
    <property type="match status" value="1"/>
</dbReference>
<dbReference type="InterPro" id="IPR006035">
    <property type="entry name" value="Ureohydrolase"/>
</dbReference>
<dbReference type="GO" id="GO:0046872">
    <property type="term" value="F:metal ion binding"/>
    <property type="evidence" value="ECO:0007669"/>
    <property type="project" value="InterPro"/>
</dbReference>
<proteinExistence type="inferred from homology"/>
<keyword evidence="2" id="KW-0378">Hydrolase</keyword>
<dbReference type="Pfam" id="PF00491">
    <property type="entry name" value="Arginase"/>
    <property type="match status" value="1"/>
</dbReference>
<evidence type="ECO:0000313" key="3">
    <source>
        <dbReference type="Proteomes" id="UP000282086"/>
    </source>
</evidence>
<evidence type="ECO:0000256" key="1">
    <source>
        <dbReference type="PROSITE-ProRule" id="PRU00742"/>
    </source>
</evidence>
<organism evidence="2 3">
    <name type="scientific">Salmonella enterica I</name>
    <dbReference type="NCBI Taxonomy" id="59201"/>
    <lineage>
        <taxon>Bacteria</taxon>
        <taxon>Pseudomonadati</taxon>
        <taxon>Pseudomonadota</taxon>
        <taxon>Gammaproteobacteria</taxon>
        <taxon>Enterobacterales</taxon>
        <taxon>Enterobacteriaceae</taxon>
        <taxon>Salmonella</taxon>
    </lineage>
</organism>
<gene>
    <name evidence="2" type="primary">hutG_2</name>
    <name evidence="2" type="ORF">NCTC129_01205</name>
</gene>